<dbReference type="AlphaFoldDB" id="A0A3Q0S9Y7"/>
<keyword evidence="1" id="KW-0472">Membrane</keyword>
<dbReference type="GeneTree" id="ENSGT00940000166295"/>
<feature type="transmembrane region" description="Helical" evidence="1">
    <location>
        <begin position="175"/>
        <end position="197"/>
    </location>
</feature>
<evidence type="ECO:0000313" key="3">
    <source>
        <dbReference type="Proteomes" id="UP000261340"/>
    </source>
</evidence>
<name>A0A3Q0S9Y7_AMPCI</name>
<proteinExistence type="predicted"/>
<protein>
    <recommendedName>
        <fullName evidence="4">G-protein coupled receptors family 1 profile domain-containing protein</fullName>
    </recommendedName>
</protein>
<reference evidence="2" key="1">
    <citation type="submission" date="2025-08" db="UniProtKB">
        <authorList>
            <consortium name="Ensembl"/>
        </authorList>
    </citation>
    <scope>IDENTIFICATION</scope>
</reference>
<sequence>MTSCFPSPNVQMSSTLMITACCRQRNQVPVIYYTNLLISSLIQSCSEILWFRISSKIYYYVLCLLCCRYFSIVYPLLDSMTQTKSSVLVCVLVWAFCIVSVPLAVVLKEFVRLIIYALLPAPLFIFCLAPTLGALPAATSVPTEEQLRSLGTLILLFFNYFLIILPTIICHLLDIHLYMFLILFLLCPDVDMILIFFMRKGRIDKLLACLYCFSMENATSDVAADSQCDSW</sequence>
<evidence type="ECO:0000313" key="2">
    <source>
        <dbReference type="Ensembl" id="ENSACIP00000019906.1"/>
    </source>
</evidence>
<dbReference type="Proteomes" id="UP000261340">
    <property type="component" value="Unplaced"/>
</dbReference>
<feature type="transmembrane region" description="Helical" evidence="1">
    <location>
        <begin position="113"/>
        <end position="138"/>
    </location>
</feature>
<reference evidence="2" key="2">
    <citation type="submission" date="2025-09" db="UniProtKB">
        <authorList>
            <consortium name="Ensembl"/>
        </authorList>
    </citation>
    <scope>IDENTIFICATION</scope>
</reference>
<evidence type="ECO:0000256" key="1">
    <source>
        <dbReference type="SAM" id="Phobius"/>
    </source>
</evidence>
<dbReference type="Ensembl" id="ENSACIT00000020435.1">
    <property type="protein sequence ID" value="ENSACIP00000019906.1"/>
    <property type="gene ID" value="ENSACIG00000015471.1"/>
</dbReference>
<evidence type="ECO:0008006" key="4">
    <source>
        <dbReference type="Google" id="ProtNLM"/>
    </source>
</evidence>
<feature type="transmembrane region" description="Helical" evidence="1">
    <location>
        <begin position="57"/>
        <end position="77"/>
    </location>
</feature>
<keyword evidence="3" id="KW-1185">Reference proteome</keyword>
<feature type="transmembrane region" description="Helical" evidence="1">
    <location>
        <begin position="86"/>
        <end position="107"/>
    </location>
</feature>
<keyword evidence="1" id="KW-0812">Transmembrane</keyword>
<accession>A0A3Q0S9Y7</accession>
<organism evidence="2 3">
    <name type="scientific">Amphilophus citrinellus</name>
    <name type="common">Midas cichlid</name>
    <name type="synonym">Cichlasoma citrinellum</name>
    <dbReference type="NCBI Taxonomy" id="61819"/>
    <lineage>
        <taxon>Eukaryota</taxon>
        <taxon>Metazoa</taxon>
        <taxon>Chordata</taxon>
        <taxon>Craniata</taxon>
        <taxon>Vertebrata</taxon>
        <taxon>Euteleostomi</taxon>
        <taxon>Actinopterygii</taxon>
        <taxon>Neopterygii</taxon>
        <taxon>Teleostei</taxon>
        <taxon>Neoteleostei</taxon>
        <taxon>Acanthomorphata</taxon>
        <taxon>Ovalentaria</taxon>
        <taxon>Cichlomorphae</taxon>
        <taxon>Cichliformes</taxon>
        <taxon>Cichlidae</taxon>
        <taxon>New World cichlids</taxon>
        <taxon>Cichlasomatinae</taxon>
        <taxon>Heroini</taxon>
        <taxon>Amphilophus</taxon>
    </lineage>
</organism>
<feature type="transmembrane region" description="Helical" evidence="1">
    <location>
        <begin position="30"/>
        <end position="51"/>
    </location>
</feature>
<feature type="transmembrane region" description="Helical" evidence="1">
    <location>
        <begin position="150"/>
        <end position="169"/>
    </location>
</feature>
<keyword evidence="1" id="KW-1133">Transmembrane helix</keyword>